<dbReference type="PANTHER" id="PTHR45786:SF74">
    <property type="entry name" value="ATP-DEPENDENT DNA HELICASE"/>
    <property type="match status" value="1"/>
</dbReference>
<gene>
    <name evidence="1" type="ORF">AMORRO_LOCUS8319</name>
</gene>
<dbReference type="AlphaFoldDB" id="A0A9N9GKW9"/>
<name>A0A9N9GKW9_9GLOM</name>
<dbReference type="PANTHER" id="PTHR45786">
    <property type="entry name" value="DNA BINDING PROTEIN-LIKE"/>
    <property type="match status" value="1"/>
</dbReference>
<reference evidence="1" key="1">
    <citation type="submission" date="2021-06" db="EMBL/GenBank/DDBJ databases">
        <authorList>
            <person name="Kallberg Y."/>
            <person name="Tangrot J."/>
            <person name="Rosling A."/>
        </authorList>
    </citation>
    <scope>NUCLEOTIDE SEQUENCE</scope>
    <source>
        <strain evidence="1">CL551</strain>
    </source>
</reference>
<protein>
    <submittedName>
        <fullName evidence="1">11713_t:CDS:1</fullName>
    </submittedName>
</protein>
<accession>A0A9N9GKW9</accession>
<evidence type="ECO:0000313" key="1">
    <source>
        <dbReference type="EMBL" id="CAG8613214.1"/>
    </source>
</evidence>
<feature type="non-terminal residue" evidence="1">
    <location>
        <position position="170"/>
    </location>
</feature>
<comment type="caution">
    <text evidence="1">The sequence shown here is derived from an EMBL/GenBank/DDBJ whole genome shotgun (WGS) entry which is preliminary data.</text>
</comment>
<dbReference type="EMBL" id="CAJVPV010006988">
    <property type="protein sequence ID" value="CAG8613214.1"/>
    <property type="molecule type" value="Genomic_DNA"/>
</dbReference>
<keyword evidence="2" id="KW-1185">Reference proteome</keyword>
<dbReference type="OrthoDB" id="2446578at2759"/>
<dbReference type="Proteomes" id="UP000789342">
    <property type="component" value="Unassembled WGS sequence"/>
</dbReference>
<sequence length="170" mass="19042">MAFASVVSNIQSPSGRGPFVYKISGQMYHFLGSAQPNEGDIPSFGQLYFLDTADAQEYRNNNPVNAKLDPALFLLLDSILRQVSPFSQAFEMMREMEQEKHGAAIQQGRQPMEVQMVFDNDRRLDQRHYNASRVNEVAAIFVGSSDNIFPSHSLAIHPRGGQLKTIPIIN</sequence>
<organism evidence="1 2">
    <name type="scientific">Acaulospora morrowiae</name>
    <dbReference type="NCBI Taxonomy" id="94023"/>
    <lineage>
        <taxon>Eukaryota</taxon>
        <taxon>Fungi</taxon>
        <taxon>Fungi incertae sedis</taxon>
        <taxon>Mucoromycota</taxon>
        <taxon>Glomeromycotina</taxon>
        <taxon>Glomeromycetes</taxon>
        <taxon>Diversisporales</taxon>
        <taxon>Acaulosporaceae</taxon>
        <taxon>Acaulospora</taxon>
    </lineage>
</organism>
<proteinExistence type="predicted"/>
<evidence type="ECO:0000313" key="2">
    <source>
        <dbReference type="Proteomes" id="UP000789342"/>
    </source>
</evidence>